<keyword evidence="2" id="KW-0732">Signal</keyword>
<comment type="caution">
    <text evidence="4">The sequence shown here is derived from an EMBL/GenBank/DDBJ whole genome shotgun (WGS) entry which is preliminary data.</text>
</comment>
<gene>
    <name evidence="4" type="ORF">ABDJ40_23090</name>
</gene>
<evidence type="ECO:0000313" key="4">
    <source>
        <dbReference type="EMBL" id="MEO3715670.1"/>
    </source>
</evidence>
<evidence type="ECO:0000256" key="2">
    <source>
        <dbReference type="SAM" id="SignalP"/>
    </source>
</evidence>
<evidence type="ECO:0000313" key="5">
    <source>
        <dbReference type="Proteomes" id="UP001462640"/>
    </source>
</evidence>
<dbReference type="InterPro" id="IPR037053">
    <property type="entry name" value="Phage_tail_collar_dom_sf"/>
</dbReference>
<accession>A0ABV0GKY4</accession>
<sequence length="199" mass="20676">MNTLRIRSALLGLVATLGLAQQAQAQAEPFIGQVMCAGFNFAPRGWAAMNGQLLPIATNTALFSLLGTTYGGDGRVTFGLPDMRGRVMIHTGMGPGLTYRNLGEQGGTENQTLSASQMPPHSHSVAPVASSNDANSISPTGKAPATKARTTLYADATPGNTMAPTMSSVAGGGQPFNNMQPFVTMNCFIATEGIFPSRP</sequence>
<protein>
    <submittedName>
        <fullName evidence="4">Tail fiber protein</fullName>
    </submittedName>
</protein>
<feature type="compositionally biased region" description="Polar residues" evidence="1">
    <location>
        <begin position="129"/>
        <end position="139"/>
    </location>
</feature>
<organism evidence="4 5">
    <name type="scientific">Roseateles flavus</name>
    <dbReference type="NCBI Taxonomy" id="3149041"/>
    <lineage>
        <taxon>Bacteria</taxon>
        <taxon>Pseudomonadati</taxon>
        <taxon>Pseudomonadota</taxon>
        <taxon>Betaproteobacteria</taxon>
        <taxon>Burkholderiales</taxon>
        <taxon>Sphaerotilaceae</taxon>
        <taxon>Roseateles</taxon>
    </lineage>
</organism>
<dbReference type="Pfam" id="PF07484">
    <property type="entry name" value="Collar"/>
    <property type="match status" value="1"/>
</dbReference>
<dbReference type="InterPro" id="IPR011083">
    <property type="entry name" value="Phage_tail_collar_dom"/>
</dbReference>
<feature type="compositionally biased region" description="Polar residues" evidence="1">
    <location>
        <begin position="107"/>
        <end position="119"/>
    </location>
</feature>
<evidence type="ECO:0000259" key="3">
    <source>
        <dbReference type="Pfam" id="PF07484"/>
    </source>
</evidence>
<dbReference type="EMBL" id="JBDPZC010000017">
    <property type="protein sequence ID" value="MEO3715670.1"/>
    <property type="molecule type" value="Genomic_DNA"/>
</dbReference>
<feature type="chain" id="PRO_5045767100" evidence="2">
    <location>
        <begin position="26"/>
        <end position="199"/>
    </location>
</feature>
<proteinExistence type="predicted"/>
<dbReference type="RefSeq" id="WP_269630490.1">
    <property type="nucleotide sequence ID" value="NZ_JBDPZC010000017.1"/>
</dbReference>
<feature type="signal peptide" evidence="2">
    <location>
        <begin position="1"/>
        <end position="25"/>
    </location>
</feature>
<feature type="domain" description="Phage tail collar" evidence="3">
    <location>
        <begin position="32"/>
        <end position="87"/>
    </location>
</feature>
<feature type="region of interest" description="Disordered" evidence="1">
    <location>
        <begin position="103"/>
        <end position="144"/>
    </location>
</feature>
<dbReference type="SUPFAM" id="SSF88874">
    <property type="entry name" value="Receptor-binding domain of short tail fibre protein gp12"/>
    <property type="match status" value="1"/>
</dbReference>
<dbReference type="Gene3D" id="3.90.1340.10">
    <property type="entry name" value="Phage tail collar domain"/>
    <property type="match status" value="1"/>
</dbReference>
<name>A0ABV0GKY4_9BURK</name>
<dbReference type="Proteomes" id="UP001462640">
    <property type="component" value="Unassembled WGS sequence"/>
</dbReference>
<keyword evidence="5" id="KW-1185">Reference proteome</keyword>
<reference evidence="4 5" key="1">
    <citation type="submission" date="2024-05" db="EMBL/GenBank/DDBJ databases">
        <title>Roseateles sp. 2.12 16S ribosomal RNA gene Genome sequencing and assembly.</title>
        <authorList>
            <person name="Woo H."/>
        </authorList>
    </citation>
    <scope>NUCLEOTIDE SEQUENCE [LARGE SCALE GENOMIC DNA]</scope>
    <source>
        <strain evidence="4 5">2.12</strain>
    </source>
</reference>
<evidence type="ECO:0000256" key="1">
    <source>
        <dbReference type="SAM" id="MobiDB-lite"/>
    </source>
</evidence>